<dbReference type="CDD" id="cd07012">
    <property type="entry name" value="PBP2_Bug_TTT"/>
    <property type="match status" value="1"/>
</dbReference>
<dbReference type="Gene3D" id="3.40.190.10">
    <property type="entry name" value="Periplasmic binding protein-like II"/>
    <property type="match status" value="1"/>
</dbReference>
<dbReference type="RefSeq" id="WP_165616862.1">
    <property type="nucleotide sequence ID" value="NZ_FNEJ01000016.1"/>
</dbReference>
<dbReference type="InterPro" id="IPR005064">
    <property type="entry name" value="BUG"/>
</dbReference>
<sequence>MCQLVLVIKITGQGGNKGAAEVANADPDGCTMLFQHEAILASYLTGRVNFSWDGFSPVAMTNVEPAIFAASPNAPFSDLDGLISYAKDNPGEVLAAASIASNTHFILLQFQDSLDISFNIIGYEGGRERVTALLSDTVQLGQVGESDGRQYFPDQLKALAIFSDKRSDTLPDVPTAMEQGHDIEISMARGVLLPGGASDDLVVLYAERFEKALQDPAAIESLTKMGSSIRFVGGQDYADWWADQAAQWEKVARDIGIYMVN</sequence>
<organism evidence="2 3">
    <name type="scientific">Salipiger marinus</name>
    <dbReference type="NCBI Taxonomy" id="555512"/>
    <lineage>
        <taxon>Bacteria</taxon>
        <taxon>Pseudomonadati</taxon>
        <taxon>Pseudomonadota</taxon>
        <taxon>Alphaproteobacteria</taxon>
        <taxon>Rhodobacterales</taxon>
        <taxon>Roseobacteraceae</taxon>
        <taxon>Salipiger</taxon>
    </lineage>
</organism>
<dbReference type="PANTHER" id="PTHR42928:SF5">
    <property type="entry name" value="BLR1237 PROTEIN"/>
    <property type="match status" value="1"/>
</dbReference>
<dbReference type="InterPro" id="IPR042100">
    <property type="entry name" value="Bug_dom1"/>
</dbReference>
<reference evidence="2 3" key="1">
    <citation type="submission" date="2016-10" db="EMBL/GenBank/DDBJ databases">
        <authorList>
            <person name="de Groot N.N."/>
        </authorList>
    </citation>
    <scope>NUCLEOTIDE SEQUENCE [LARGE SCALE GENOMIC DNA]</scope>
    <source>
        <strain evidence="2 3">DSM 26424</strain>
    </source>
</reference>
<name>A0A1G8QJB7_9RHOB</name>
<accession>A0A1G8QJB7</accession>
<comment type="similarity">
    <text evidence="1">Belongs to the UPF0065 (bug) family.</text>
</comment>
<dbReference type="PANTHER" id="PTHR42928">
    <property type="entry name" value="TRICARBOXYLATE-BINDING PROTEIN"/>
    <property type="match status" value="1"/>
</dbReference>
<dbReference type="Proteomes" id="UP000199093">
    <property type="component" value="Unassembled WGS sequence"/>
</dbReference>
<dbReference type="Pfam" id="PF03401">
    <property type="entry name" value="TctC"/>
    <property type="match status" value="1"/>
</dbReference>
<evidence type="ECO:0000313" key="3">
    <source>
        <dbReference type="Proteomes" id="UP000199093"/>
    </source>
</evidence>
<dbReference type="Gene3D" id="3.40.190.150">
    <property type="entry name" value="Bordetella uptake gene, domain 1"/>
    <property type="match status" value="1"/>
</dbReference>
<dbReference type="STRING" id="555512.SAMN04487993_101616"/>
<dbReference type="AlphaFoldDB" id="A0A1G8QJB7"/>
<dbReference type="EMBL" id="FNEJ01000016">
    <property type="protein sequence ID" value="SDJ04746.1"/>
    <property type="molecule type" value="Genomic_DNA"/>
</dbReference>
<keyword evidence="3" id="KW-1185">Reference proteome</keyword>
<keyword evidence="2" id="KW-0675">Receptor</keyword>
<evidence type="ECO:0000256" key="1">
    <source>
        <dbReference type="ARBA" id="ARBA00006987"/>
    </source>
</evidence>
<proteinExistence type="inferred from homology"/>
<gene>
    <name evidence="2" type="ORF">SAMN04487993_101616</name>
</gene>
<evidence type="ECO:0000313" key="2">
    <source>
        <dbReference type="EMBL" id="SDJ04746.1"/>
    </source>
</evidence>
<protein>
    <submittedName>
        <fullName evidence="2">Tripartite-type tricarboxylate transporter, receptor component TctC</fullName>
    </submittedName>
</protein>